<dbReference type="PANTHER" id="PTHR12110:SF48">
    <property type="entry name" value="BLL3656 PROTEIN"/>
    <property type="match status" value="1"/>
</dbReference>
<dbReference type="GO" id="GO:0016853">
    <property type="term" value="F:isomerase activity"/>
    <property type="evidence" value="ECO:0007669"/>
    <property type="project" value="UniProtKB-KW"/>
</dbReference>
<dbReference type="Proteomes" id="UP000199664">
    <property type="component" value="Unassembled WGS sequence"/>
</dbReference>
<dbReference type="RefSeq" id="WP_167561677.1">
    <property type="nucleotide sequence ID" value="NZ_FOAN01000006.1"/>
</dbReference>
<keyword evidence="3" id="KW-1185">Reference proteome</keyword>
<accession>A0A1H7UKJ4</accession>
<sequence>MHQTYPLSLAYLTVFGCPPVEHVQAAAAAGYDAAGLRLIAPHGLELAHPIVGDKALTRQIKTVAADLGVSFFDGEVFTLLPQTDVEAWLPVIETAAEFGMPIMQITSEDPEGSRAADNLGRIADAAARHGIKMAIEFMRWRTAATIEDAAALARASGRDNVGILLDTLHLSRSGGSPASVAALPRELMLYLQLCDAPSAQPASDADAIAEARGARLLPAEGDLWLKELMAQLPSDIWISVETPHESVAGLSFTEKAKRGMQATRVFLDSLAT</sequence>
<evidence type="ECO:0000313" key="3">
    <source>
        <dbReference type="Proteomes" id="UP000199664"/>
    </source>
</evidence>
<gene>
    <name evidence="2" type="ORF">SAMN04515666_106305</name>
</gene>
<dbReference type="AlphaFoldDB" id="A0A1H7UKJ4"/>
<name>A0A1H7UKJ4_9HYPH</name>
<proteinExistence type="predicted"/>
<dbReference type="EMBL" id="FOAN01000006">
    <property type="protein sequence ID" value="SEL97158.1"/>
    <property type="molecule type" value="Genomic_DNA"/>
</dbReference>
<keyword evidence="2" id="KW-0413">Isomerase</keyword>
<dbReference type="InterPro" id="IPR013022">
    <property type="entry name" value="Xyl_isomerase-like_TIM-brl"/>
</dbReference>
<reference evidence="3" key="1">
    <citation type="submission" date="2016-10" db="EMBL/GenBank/DDBJ databases">
        <authorList>
            <person name="Varghese N."/>
            <person name="Submissions S."/>
        </authorList>
    </citation>
    <scope>NUCLEOTIDE SEQUENCE [LARGE SCALE GENOMIC DNA]</scope>
    <source>
        <strain evidence="3">LMG 26383,CCUG 61248,R- 45681</strain>
    </source>
</reference>
<dbReference type="STRING" id="1036779.SAMN04515666_106305"/>
<dbReference type="Pfam" id="PF01261">
    <property type="entry name" value="AP_endonuc_2"/>
    <property type="match status" value="1"/>
</dbReference>
<dbReference type="InterPro" id="IPR036237">
    <property type="entry name" value="Xyl_isomerase-like_sf"/>
</dbReference>
<dbReference type="InterPro" id="IPR050312">
    <property type="entry name" value="IolE/XylAMocC-like"/>
</dbReference>
<dbReference type="SUPFAM" id="SSF51658">
    <property type="entry name" value="Xylose isomerase-like"/>
    <property type="match status" value="1"/>
</dbReference>
<feature type="domain" description="Xylose isomerase-like TIM barrel" evidence="1">
    <location>
        <begin position="23"/>
        <end position="261"/>
    </location>
</feature>
<organism evidence="2 3">
    <name type="scientific">Bosea lupini</name>
    <dbReference type="NCBI Taxonomy" id="1036779"/>
    <lineage>
        <taxon>Bacteria</taxon>
        <taxon>Pseudomonadati</taxon>
        <taxon>Pseudomonadota</taxon>
        <taxon>Alphaproteobacteria</taxon>
        <taxon>Hyphomicrobiales</taxon>
        <taxon>Boseaceae</taxon>
        <taxon>Bosea</taxon>
    </lineage>
</organism>
<protein>
    <submittedName>
        <fullName evidence="2">Sugar phosphate isomerase/epimerase</fullName>
    </submittedName>
</protein>
<evidence type="ECO:0000259" key="1">
    <source>
        <dbReference type="Pfam" id="PF01261"/>
    </source>
</evidence>
<dbReference type="PANTHER" id="PTHR12110">
    <property type="entry name" value="HYDROXYPYRUVATE ISOMERASE"/>
    <property type="match status" value="1"/>
</dbReference>
<evidence type="ECO:0000313" key="2">
    <source>
        <dbReference type="EMBL" id="SEL97158.1"/>
    </source>
</evidence>
<dbReference type="Gene3D" id="3.20.20.150">
    <property type="entry name" value="Divalent-metal-dependent TIM barrel enzymes"/>
    <property type="match status" value="1"/>
</dbReference>